<dbReference type="InterPro" id="IPR025322">
    <property type="entry name" value="PADRE_dom"/>
</dbReference>
<reference evidence="1 2" key="1">
    <citation type="journal article" date="2014" name="PLoS ONE">
        <title>Global Analysis of Gene Expression Profiles in Physic Nut (Jatropha curcas L.) Seedlings Exposed to Salt Stress.</title>
        <authorList>
            <person name="Zhang L."/>
            <person name="Zhang C."/>
            <person name="Wu P."/>
            <person name="Chen Y."/>
            <person name="Li M."/>
            <person name="Jiang H."/>
            <person name="Wu G."/>
        </authorList>
    </citation>
    <scope>NUCLEOTIDE SEQUENCE [LARGE SCALE GENOMIC DNA]</scope>
    <source>
        <strain evidence="2">cv. GZQX0401</strain>
        <tissue evidence="1">Young leaves</tissue>
    </source>
</reference>
<dbReference type="Proteomes" id="UP000027138">
    <property type="component" value="Unassembled WGS sequence"/>
</dbReference>
<dbReference type="OrthoDB" id="777898at2759"/>
<accession>A0A067K8Y0</accession>
<dbReference type="STRING" id="180498.A0A067K8Y0"/>
<name>A0A067K8Y0_JATCU</name>
<organism evidence="1 2">
    <name type="scientific">Jatropha curcas</name>
    <name type="common">Barbados nut</name>
    <dbReference type="NCBI Taxonomy" id="180498"/>
    <lineage>
        <taxon>Eukaryota</taxon>
        <taxon>Viridiplantae</taxon>
        <taxon>Streptophyta</taxon>
        <taxon>Embryophyta</taxon>
        <taxon>Tracheophyta</taxon>
        <taxon>Spermatophyta</taxon>
        <taxon>Magnoliopsida</taxon>
        <taxon>eudicotyledons</taxon>
        <taxon>Gunneridae</taxon>
        <taxon>Pentapetalae</taxon>
        <taxon>rosids</taxon>
        <taxon>fabids</taxon>
        <taxon>Malpighiales</taxon>
        <taxon>Euphorbiaceae</taxon>
        <taxon>Crotonoideae</taxon>
        <taxon>Jatropheae</taxon>
        <taxon>Jatropha</taxon>
    </lineage>
</organism>
<evidence type="ECO:0000313" key="1">
    <source>
        <dbReference type="EMBL" id="KDP28244.1"/>
    </source>
</evidence>
<dbReference type="Pfam" id="PF14009">
    <property type="entry name" value="PADRE"/>
    <property type="match status" value="1"/>
</dbReference>
<protein>
    <submittedName>
        <fullName evidence="1">Uncharacterized protein</fullName>
    </submittedName>
</protein>
<dbReference type="PANTHER" id="PTHR33052">
    <property type="entry name" value="DUF4228 DOMAIN PROTEIN-RELATED"/>
    <property type="match status" value="1"/>
</dbReference>
<evidence type="ECO:0000313" key="2">
    <source>
        <dbReference type="Proteomes" id="UP000027138"/>
    </source>
</evidence>
<keyword evidence="2" id="KW-1185">Reference proteome</keyword>
<proteinExistence type="predicted"/>
<gene>
    <name evidence="1" type="ORF">JCGZ_14015</name>
</gene>
<dbReference type="EMBL" id="KK914782">
    <property type="protein sequence ID" value="KDP28244.1"/>
    <property type="molecule type" value="Genomic_DNA"/>
</dbReference>
<dbReference type="AlphaFoldDB" id="A0A067K8Y0"/>
<sequence>MGNYSSCFYIPSKTAKLIDSQGNLRQVKAPAKAAELMLEEPGHVVSPVQELRRTRRLIALRAEDELLAGKFYLLVHLSKLNRKISESELGIIESAAAASKKKKSSKGRRGAKVLPAVANEAESEVKEELDMGFACCRLEKCRQWTPALEAITEEL</sequence>